<keyword evidence="3 8" id="KW-1133">Transmembrane helix</keyword>
<comment type="caution">
    <text evidence="10">The sequence shown here is derived from an EMBL/GenBank/DDBJ whole genome shotgun (WGS) entry which is preliminary data.</text>
</comment>
<keyword evidence="7" id="KW-0807">Transducer</keyword>
<evidence type="ECO:0000256" key="5">
    <source>
        <dbReference type="ARBA" id="ARBA00023136"/>
    </source>
</evidence>
<sequence length="349" mass="39839">MVGVVPAHVYLGVIYFILVFGSIGNACIIALMQDRDFHKLSYPVYLRLLAVSDTLLLACVATEDILDHQYRRLGDFLMYSLTLCKFWNYISSLGKLSSPWLVVAMTFDRFVAVVYPLKRAVFCCRRTALIVCSVVLGAIASETLFYPILSKRFPEESDCSVKESAMDYIIFRTLVIETSLPCVLILFLNVYIIIAINRSRKFRASSTGTKQTREAKTSRLDKATVSLMAVSVMAFVALVPISTLQVVEWIWDGEITRMEQNLDWNNTEQIQSLDALQERRDEAGNYWPVLNFIFLFNFGHNFYIMLITGPKYRKIVASWFQCLGHARRKAPSTETSNRDTEDSRVGDKF</sequence>
<evidence type="ECO:0000259" key="9">
    <source>
        <dbReference type="PROSITE" id="PS50262"/>
    </source>
</evidence>
<dbReference type="GO" id="GO:0005886">
    <property type="term" value="C:plasma membrane"/>
    <property type="evidence" value="ECO:0007669"/>
    <property type="project" value="TreeGrafter"/>
</dbReference>
<evidence type="ECO:0000256" key="6">
    <source>
        <dbReference type="ARBA" id="ARBA00023170"/>
    </source>
</evidence>
<evidence type="ECO:0000313" key="10">
    <source>
        <dbReference type="EMBL" id="KAK3714004.1"/>
    </source>
</evidence>
<accession>A0AAE0XUL0</accession>
<evidence type="ECO:0000256" key="3">
    <source>
        <dbReference type="ARBA" id="ARBA00022989"/>
    </source>
</evidence>
<keyword evidence="2 8" id="KW-0812">Transmembrane</keyword>
<comment type="subcellular location">
    <subcellularLocation>
        <location evidence="1">Membrane</location>
        <topology evidence="1">Multi-pass membrane protein</topology>
    </subcellularLocation>
</comment>
<dbReference type="Pfam" id="PF00001">
    <property type="entry name" value="7tm_1"/>
    <property type="match status" value="1"/>
</dbReference>
<protein>
    <recommendedName>
        <fullName evidence="9">G-protein coupled receptors family 1 profile domain-containing protein</fullName>
    </recommendedName>
</protein>
<dbReference type="SUPFAM" id="SSF81321">
    <property type="entry name" value="Family A G protein-coupled receptor-like"/>
    <property type="match status" value="1"/>
</dbReference>
<feature type="transmembrane region" description="Helical" evidence="8">
    <location>
        <begin position="169"/>
        <end position="194"/>
    </location>
</feature>
<evidence type="ECO:0000256" key="4">
    <source>
        <dbReference type="ARBA" id="ARBA00023040"/>
    </source>
</evidence>
<dbReference type="PANTHER" id="PTHR24243">
    <property type="entry name" value="G-PROTEIN COUPLED RECEPTOR"/>
    <property type="match status" value="1"/>
</dbReference>
<feature type="domain" description="G-protein coupled receptors family 1 profile" evidence="9">
    <location>
        <begin position="24"/>
        <end position="247"/>
    </location>
</feature>
<dbReference type="PRINTS" id="PR00237">
    <property type="entry name" value="GPCRRHODOPSN"/>
</dbReference>
<dbReference type="EMBL" id="JAWDGP010007548">
    <property type="protein sequence ID" value="KAK3714004.1"/>
    <property type="molecule type" value="Genomic_DNA"/>
</dbReference>
<feature type="transmembrane region" description="Helical" evidence="8">
    <location>
        <begin position="286"/>
        <end position="306"/>
    </location>
</feature>
<keyword evidence="4" id="KW-0297">G-protein coupled receptor</keyword>
<dbReference type="PROSITE" id="PS50262">
    <property type="entry name" value="G_PROTEIN_RECEP_F1_2"/>
    <property type="match status" value="1"/>
</dbReference>
<dbReference type="InterPro" id="IPR000276">
    <property type="entry name" value="GPCR_Rhodpsn"/>
</dbReference>
<name>A0AAE0XUL0_9GAST</name>
<feature type="transmembrane region" description="Helical" evidence="8">
    <location>
        <begin position="128"/>
        <end position="149"/>
    </location>
</feature>
<organism evidence="10 11">
    <name type="scientific">Elysia crispata</name>
    <name type="common">lettuce slug</name>
    <dbReference type="NCBI Taxonomy" id="231223"/>
    <lineage>
        <taxon>Eukaryota</taxon>
        <taxon>Metazoa</taxon>
        <taxon>Spiralia</taxon>
        <taxon>Lophotrochozoa</taxon>
        <taxon>Mollusca</taxon>
        <taxon>Gastropoda</taxon>
        <taxon>Heterobranchia</taxon>
        <taxon>Euthyneura</taxon>
        <taxon>Panpulmonata</taxon>
        <taxon>Sacoglossa</taxon>
        <taxon>Placobranchoidea</taxon>
        <taxon>Plakobranchidae</taxon>
        <taxon>Elysia</taxon>
    </lineage>
</organism>
<evidence type="ECO:0000256" key="7">
    <source>
        <dbReference type="ARBA" id="ARBA00023224"/>
    </source>
</evidence>
<dbReference type="SMART" id="SM01381">
    <property type="entry name" value="7TM_GPCR_Srsx"/>
    <property type="match status" value="1"/>
</dbReference>
<feature type="transmembrane region" description="Helical" evidence="8">
    <location>
        <begin position="12"/>
        <end position="32"/>
    </location>
</feature>
<dbReference type="InterPro" id="IPR017452">
    <property type="entry name" value="GPCR_Rhodpsn_7TM"/>
</dbReference>
<proteinExistence type="predicted"/>
<evidence type="ECO:0000256" key="8">
    <source>
        <dbReference type="SAM" id="Phobius"/>
    </source>
</evidence>
<feature type="transmembrane region" description="Helical" evidence="8">
    <location>
        <begin position="223"/>
        <end position="241"/>
    </location>
</feature>
<keyword evidence="6" id="KW-0675">Receptor</keyword>
<keyword evidence="5 8" id="KW-0472">Membrane</keyword>
<dbReference type="Gene3D" id="1.20.1070.10">
    <property type="entry name" value="Rhodopsin 7-helix transmembrane proteins"/>
    <property type="match status" value="1"/>
</dbReference>
<dbReference type="Proteomes" id="UP001283361">
    <property type="component" value="Unassembled WGS sequence"/>
</dbReference>
<dbReference type="AlphaFoldDB" id="A0AAE0XUL0"/>
<gene>
    <name evidence="10" type="ORF">RRG08_009702</name>
</gene>
<keyword evidence="11" id="KW-1185">Reference proteome</keyword>
<evidence type="ECO:0000256" key="2">
    <source>
        <dbReference type="ARBA" id="ARBA00022692"/>
    </source>
</evidence>
<evidence type="ECO:0000313" key="11">
    <source>
        <dbReference type="Proteomes" id="UP001283361"/>
    </source>
</evidence>
<evidence type="ECO:0000256" key="1">
    <source>
        <dbReference type="ARBA" id="ARBA00004141"/>
    </source>
</evidence>
<dbReference type="PANTHER" id="PTHR24243:SF230">
    <property type="entry name" value="G-PROTEIN COUPLED RECEPTORS FAMILY 1 PROFILE DOMAIN-CONTAINING PROTEIN"/>
    <property type="match status" value="1"/>
</dbReference>
<dbReference type="GO" id="GO:0004930">
    <property type="term" value="F:G protein-coupled receptor activity"/>
    <property type="evidence" value="ECO:0007669"/>
    <property type="project" value="UniProtKB-KW"/>
</dbReference>
<reference evidence="10" key="1">
    <citation type="journal article" date="2023" name="G3 (Bethesda)">
        <title>A reference genome for the long-term kleptoplast-retaining sea slug Elysia crispata morphotype clarki.</title>
        <authorList>
            <person name="Eastman K.E."/>
            <person name="Pendleton A.L."/>
            <person name="Shaikh M.A."/>
            <person name="Suttiyut T."/>
            <person name="Ogas R."/>
            <person name="Tomko P."/>
            <person name="Gavelis G."/>
            <person name="Widhalm J.R."/>
            <person name="Wisecaver J.H."/>
        </authorList>
    </citation>
    <scope>NUCLEOTIDE SEQUENCE</scope>
    <source>
        <strain evidence="10">ECLA1</strain>
    </source>
</reference>